<comment type="caution">
    <text evidence="7">Lacks conserved residue(s) required for the propagation of feature annotation.</text>
</comment>
<organism evidence="10 11">
    <name type="scientific">Terrabacter terrae</name>
    <dbReference type="NCBI Taxonomy" id="318434"/>
    <lineage>
        <taxon>Bacteria</taxon>
        <taxon>Bacillati</taxon>
        <taxon>Actinomycetota</taxon>
        <taxon>Actinomycetes</taxon>
        <taxon>Micrococcales</taxon>
        <taxon>Intrasporangiaceae</taxon>
        <taxon>Terrabacter</taxon>
    </lineage>
</organism>
<evidence type="ECO:0000256" key="7">
    <source>
        <dbReference type="HAMAP-Rule" id="MF_00277"/>
    </source>
</evidence>
<dbReference type="SMART" id="SM00471">
    <property type="entry name" value="HDc"/>
    <property type="match status" value="1"/>
</dbReference>
<dbReference type="PROSITE" id="PS51831">
    <property type="entry name" value="HD"/>
    <property type="match status" value="1"/>
</dbReference>
<dbReference type="PROSITE" id="PS51671">
    <property type="entry name" value="ACT"/>
    <property type="match status" value="2"/>
</dbReference>
<comment type="activity regulation">
    <text evidence="7">Uridylyltransferase (UTase) activity is inhibited by glutamine, while glutamine activates uridylyl-removing (UR) activity.</text>
</comment>
<evidence type="ECO:0000256" key="3">
    <source>
        <dbReference type="ARBA" id="ARBA00022737"/>
    </source>
</evidence>
<dbReference type="GO" id="GO:0016779">
    <property type="term" value="F:nucleotidyltransferase activity"/>
    <property type="evidence" value="ECO:0007669"/>
    <property type="project" value="UniProtKB-KW"/>
</dbReference>
<dbReference type="CDD" id="cd00077">
    <property type="entry name" value="HDc"/>
    <property type="match status" value="1"/>
</dbReference>
<feature type="region of interest" description="Uridylyltransferase" evidence="7">
    <location>
        <begin position="1"/>
        <end position="304"/>
    </location>
</feature>
<dbReference type="SUPFAM" id="SSF109604">
    <property type="entry name" value="HD-domain/PDEase-like"/>
    <property type="match status" value="1"/>
</dbReference>
<evidence type="ECO:0000256" key="4">
    <source>
        <dbReference type="ARBA" id="ARBA00022801"/>
    </source>
</evidence>
<dbReference type="Gene3D" id="1.10.3090.10">
    <property type="entry name" value="cca-adding enzyme, domain 2"/>
    <property type="match status" value="1"/>
</dbReference>
<dbReference type="InterPro" id="IPR010043">
    <property type="entry name" value="UTase/UR"/>
</dbReference>
<reference evidence="10 11" key="1">
    <citation type="journal article" date="2019" name="Int. J. Syst. Evol. Microbiol.">
        <title>The Global Catalogue of Microorganisms (GCM) 10K type strain sequencing project: providing services to taxonomists for standard genome sequencing and annotation.</title>
        <authorList>
            <consortium name="The Broad Institute Genomics Platform"/>
            <consortium name="The Broad Institute Genome Sequencing Center for Infectious Disease"/>
            <person name="Wu L."/>
            <person name="Ma J."/>
        </authorList>
    </citation>
    <scope>NUCLEOTIDE SEQUENCE [LARGE SCALE GENOMIC DNA]</scope>
    <source>
        <strain evidence="10 11">JCM 14283</strain>
    </source>
</reference>
<feature type="domain" description="ACT" evidence="8">
    <location>
        <begin position="716"/>
        <end position="790"/>
    </location>
</feature>
<dbReference type="InterPro" id="IPR013546">
    <property type="entry name" value="PII_UdlTrfase/GS_AdlTrfase"/>
</dbReference>
<evidence type="ECO:0000256" key="5">
    <source>
        <dbReference type="ARBA" id="ARBA00022842"/>
    </source>
</evidence>
<gene>
    <name evidence="7" type="primary">glnD</name>
    <name evidence="10" type="ORF">GCM10009740_28800</name>
</gene>
<dbReference type="Proteomes" id="UP001501285">
    <property type="component" value="Unassembled WGS sequence"/>
</dbReference>
<dbReference type="InterPro" id="IPR003607">
    <property type="entry name" value="HD/PDEase_dom"/>
</dbReference>
<keyword evidence="6 7" id="KW-0511">Multifunctional enzyme</keyword>
<dbReference type="InterPro" id="IPR043519">
    <property type="entry name" value="NT_sf"/>
</dbReference>
<dbReference type="Pfam" id="PF08335">
    <property type="entry name" value="GlnD_UR_UTase"/>
    <property type="match status" value="1"/>
</dbReference>
<comment type="caution">
    <text evidence="10">The sequence shown here is derived from an EMBL/GenBank/DDBJ whole genome shotgun (WGS) entry which is preliminary data.</text>
</comment>
<comment type="cofactor">
    <cofactor evidence="7">
        <name>Mg(2+)</name>
        <dbReference type="ChEBI" id="CHEBI:18420"/>
    </cofactor>
</comment>
<dbReference type="SUPFAM" id="SSF55021">
    <property type="entry name" value="ACT-like"/>
    <property type="match status" value="1"/>
</dbReference>
<dbReference type="PANTHER" id="PTHR47320">
    <property type="entry name" value="BIFUNCTIONAL URIDYLYLTRANSFERASE/URIDYLYL-REMOVING ENZYME"/>
    <property type="match status" value="1"/>
</dbReference>
<evidence type="ECO:0000313" key="10">
    <source>
        <dbReference type="EMBL" id="GAA2035955.1"/>
    </source>
</evidence>
<dbReference type="CDD" id="cd04899">
    <property type="entry name" value="ACT_ACR-UUR-like_2"/>
    <property type="match status" value="1"/>
</dbReference>
<evidence type="ECO:0000256" key="2">
    <source>
        <dbReference type="ARBA" id="ARBA00022695"/>
    </source>
</evidence>
<dbReference type="EC" id="2.7.7.59" evidence="7"/>
<dbReference type="InterPro" id="IPR002912">
    <property type="entry name" value="ACT_dom"/>
</dbReference>
<proteinExistence type="inferred from homology"/>
<comment type="similarity">
    <text evidence="7">Belongs to the GlnD family.</text>
</comment>
<dbReference type="SUPFAM" id="SSF81593">
    <property type="entry name" value="Nucleotidyltransferase substrate binding subunit/domain"/>
    <property type="match status" value="1"/>
</dbReference>
<dbReference type="NCBIfam" id="NF002895">
    <property type="entry name" value="PRK03381.1"/>
    <property type="match status" value="1"/>
</dbReference>
<evidence type="ECO:0000259" key="9">
    <source>
        <dbReference type="PROSITE" id="PS51831"/>
    </source>
</evidence>
<dbReference type="SUPFAM" id="SSF81301">
    <property type="entry name" value="Nucleotidyltransferase"/>
    <property type="match status" value="1"/>
</dbReference>
<feature type="domain" description="HD" evidence="9">
    <location>
        <begin position="419"/>
        <end position="521"/>
    </location>
</feature>
<comment type="catalytic activity">
    <reaction evidence="7">
        <text>[protein-PII]-L-tyrosine + UTP = [protein-PII]-uridylyl-L-tyrosine + diphosphate</text>
        <dbReference type="Rhea" id="RHEA:13673"/>
        <dbReference type="Rhea" id="RHEA-COMP:12147"/>
        <dbReference type="Rhea" id="RHEA-COMP:12148"/>
        <dbReference type="ChEBI" id="CHEBI:33019"/>
        <dbReference type="ChEBI" id="CHEBI:46398"/>
        <dbReference type="ChEBI" id="CHEBI:46858"/>
        <dbReference type="ChEBI" id="CHEBI:90602"/>
        <dbReference type="EC" id="2.7.7.59"/>
    </reaction>
</comment>
<dbReference type="EMBL" id="BAAANB010000021">
    <property type="protein sequence ID" value="GAA2035955.1"/>
    <property type="molecule type" value="Genomic_DNA"/>
</dbReference>
<keyword evidence="3" id="KW-0677">Repeat</keyword>
<comment type="catalytic activity">
    <reaction evidence="7">
        <text>[protein-PII]-uridylyl-L-tyrosine + H2O = [protein-PII]-L-tyrosine + UMP + H(+)</text>
        <dbReference type="Rhea" id="RHEA:48600"/>
        <dbReference type="Rhea" id="RHEA-COMP:12147"/>
        <dbReference type="Rhea" id="RHEA-COMP:12148"/>
        <dbReference type="ChEBI" id="CHEBI:15377"/>
        <dbReference type="ChEBI" id="CHEBI:15378"/>
        <dbReference type="ChEBI" id="CHEBI:46858"/>
        <dbReference type="ChEBI" id="CHEBI:57865"/>
        <dbReference type="ChEBI" id="CHEBI:90602"/>
    </reaction>
</comment>
<dbReference type="Pfam" id="PF01966">
    <property type="entry name" value="HD"/>
    <property type="match status" value="1"/>
</dbReference>
<evidence type="ECO:0000256" key="6">
    <source>
        <dbReference type="ARBA" id="ARBA00023268"/>
    </source>
</evidence>
<dbReference type="HAMAP" id="MF_00277">
    <property type="entry name" value="PII_uridylyl_transf"/>
    <property type="match status" value="1"/>
</dbReference>
<sequence>MTDVTTRRLDLAGTRSFATPGAGPNRRRALAEFGSGWLQELWREACAGRRHEGVALAAVGSLARGDGGPLSDYDLVLVHHPRGLSGKEVGTFADKLWYPIWDAGVRLDHSVRTVAECRTVASEDLSAAVGLLDLTHVAGDADVVNAARSTVAHDWRANARTRLGEMQESVVQRHARQGDLAHLVEPDLKEAHGGLRDMSVLRALTAAWLTDRPHGEVDEAYERILDVRDAIHVVTGRGRDRLTRDDQDACAALLGHSDADDLLTDLSTSARTIAYAVDGTLRRAMQSQRARTLRVGPRRPQLAPLGYGLYRHDGEAVLGPSADLSSDPIVPLRAAVVAARGGIPLSPATLRNLAASAPALPEPWPEVARNLFADLLATGPGLVTVWEGLDLAGVVERWIPEWRAVRSRPQRNAVHRHTVDRHLVETVVAASGMVRDVARPDLLMLAAALHDIGKVAGSRDHSATGGELADTVLQRMGVPHGDRHTVVRLVREHLTLVDLATRRDPEDPATIAALSDAVDGSVTTLDLLRALTEADASAAGPKAWSDWRAGLVQRLYETCRAALTARTPEERDLVVEPTDALALSRDALERVATGDAYVTVTSLGGAHRLDIVDRDRAGLFADTAGLLAAHGFVVRSAIVRTLDGLAVNEWWVDSPGGETPLPDVIARDLRRVGAGDRAPLGRLQRRRSAAVRSPGSGSVDSTRAMVITSASDTATVIEVRATDRPGLLQDIGITLARASLSVRSAHIATYAGQTLDTFYVTEFGGGQLAPARAAQAVAMIIDTCDTCDAD</sequence>
<name>A0ABN2UGV4_9MICO</name>
<dbReference type="RefSeq" id="WP_343992514.1">
    <property type="nucleotide sequence ID" value="NZ_BAAANB010000021.1"/>
</dbReference>
<dbReference type="PANTHER" id="PTHR47320:SF1">
    <property type="entry name" value="BIFUNCTIONAL URIDYLYLTRANSFERASE_URIDYLYL-REMOVING ENZYME"/>
    <property type="match status" value="1"/>
</dbReference>
<protein>
    <recommendedName>
        <fullName evidence="7">Bifunctional uridylyltransferase/uridylyl-removing enzyme</fullName>
        <shortName evidence="7">UTase/UR</shortName>
    </recommendedName>
    <alternativeName>
        <fullName evidence="7">Bifunctional [protein-PII] modification enzyme</fullName>
    </alternativeName>
    <alternativeName>
        <fullName evidence="7">Bifunctional nitrogen sensor protein</fullName>
    </alternativeName>
    <domain>
        <recommendedName>
            <fullName evidence="7">[Protein-PII] uridylyltransferase</fullName>
            <shortName evidence="7">PII uridylyltransferase</shortName>
            <shortName evidence="7">UTase</shortName>
            <ecNumber evidence="7">2.7.7.59</ecNumber>
        </recommendedName>
    </domain>
    <domain>
        <recommendedName>
            <fullName evidence="7">[Protein-PII]-UMP uridylyl-removing enzyme</fullName>
            <shortName evidence="7">UR</shortName>
            <ecNumber evidence="7">3.1.4.-</ecNumber>
        </recommendedName>
    </domain>
</protein>
<dbReference type="CDD" id="cd04873">
    <property type="entry name" value="ACT_UUR-ACR-like"/>
    <property type="match status" value="1"/>
</dbReference>
<keyword evidence="5 7" id="KW-0460">Magnesium</keyword>
<dbReference type="InterPro" id="IPR045865">
    <property type="entry name" value="ACT-like_dom_sf"/>
</dbReference>
<evidence type="ECO:0000259" key="8">
    <source>
        <dbReference type="PROSITE" id="PS51671"/>
    </source>
</evidence>
<dbReference type="EC" id="3.1.4.-" evidence="7"/>
<keyword evidence="2 7" id="KW-0548">Nucleotidyltransferase</keyword>
<accession>A0ABN2UGV4</accession>
<keyword evidence="11" id="KW-1185">Reference proteome</keyword>
<dbReference type="InterPro" id="IPR006674">
    <property type="entry name" value="HD_domain"/>
</dbReference>
<feature type="domain" description="ACT" evidence="8">
    <location>
        <begin position="608"/>
        <end position="685"/>
    </location>
</feature>
<comment type="function">
    <text evidence="7">Modifies, by uridylylation and deuridylylation, the PII regulatory proteins (GlnB and homologs), in response to the nitrogen status of the cell that GlnD senses through the glutamine level. Under low glutamine levels, catalyzes the conversion of the PII proteins and UTP to PII-UMP and PPi, while under higher glutamine levels, GlnD hydrolyzes PII-UMP to PII and UMP (deuridylylation). Thus, controls uridylylation state and activity of the PII proteins, and plays an important role in the regulation of nitrogen metabolism.</text>
</comment>
<evidence type="ECO:0000313" key="11">
    <source>
        <dbReference type="Proteomes" id="UP001501285"/>
    </source>
</evidence>
<keyword evidence="1 7" id="KW-0808">Transferase</keyword>
<comment type="domain">
    <text evidence="7">Has four distinct domains: an N-terminal nucleotidyltransferase (NT) domain responsible for UTase activity, a central HD domain that encodes UR activity, and two C-terminal ACT domains that seem to have a role in glutamine sensing.</text>
</comment>
<keyword evidence="4 7" id="KW-0378">Hydrolase</keyword>
<evidence type="ECO:0000256" key="1">
    <source>
        <dbReference type="ARBA" id="ARBA00022679"/>
    </source>
</evidence>
<dbReference type="PIRSF" id="PIRSF006288">
    <property type="entry name" value="PII_uridyltransf"/>
    <property type="match status" value="1"/>
</dbReference>